<feature type="domain" description="Nucleotidyl transferase" evidence="6">
    <location>
        <begin position="4"/>
        <end position="253"/>
    </location>
</feature>
<evidence type="ECO:0000256" key="5">
    <source>
        <dbReference type="ARBA" id="ARBA00048128"/>
    </source>
</evidence>
<keyword evidence="3 7" id="KW-0808">Transferase</keyword>
<evidence type="ECO:0000256" key="4">
    <source>
        <dbReference type="ARBA" id="ARBA00022695"/>
    </source>
</evidence>
<dbReference type="InterPro" id="IPR005835">
    <property type="entry name" value="NTP_transferase_dom"/>
</dbReference>
<dbReference type="SUPFAM" id="SSF53448">
    <property type="entry name" value="Nucleotide-diphospho-sugar transferases"/>
    <property type="match status" value="1"/>
</dbReference>
<dbReference type="EMBL" id="CP002529">
    <property type="protein sequence ID" value="ADY01413.1"/>
    <property type="molecule type" value="Genomic_DNA"/>
</dbReference>
<dbReference type="CDD" id="cd04181">
    <property type="entry name" value="NTP_transferase"/>
    <property type="match status" value="1"/>
</dbReference>
<dbReference type="InterPro" id="IPR029044">
    <property type="entry name" value="Nucleotide-diphossugar_trans"/>
</dbReference>
<evidence type="ECO:0000313" key="8">
    <source>
        <dbReference type="Proteomes" id="UP000007485"/>
    </source>
</evidence>
<gene>
    <name evidence="7" type="ordered locus">VMUT_1208</name>
</gene>
<dbReference type="eggNOG" id="arCOG00664">
    <property type="taxonomic scope" value="Archaea"/>
</dbReference>
<evidence type="ECO:0000259" key="6">
    <source>
        <dbReference type="Pfam" id="PF00483"/>
    </source>
</evidence>
<dbReference type="Gene3D" id="3.90.550.10">
    <property type="entry name" value="Spore Coat Polysaccharide Biosynthesis Protein SpsA, Chain A"/>
    <property type="match status" value="1"/>
</dbReference>
<dbReference type="AlphaFoldDB" id="F0QYI0"/>
<keyword evidence="4" id="KW-0548">Nucleotidyltransferase</keyword>
<reference evidence="7 8" key="1">
    <citation type="journal article" date="2011" name="J. Bacteriol.">
        <title>Complete genome sequence of 'Vulcanisaeta moutnovskia' strain 768-28, a novel member of the hyperthermophilic crenarchaeal genus vulcanisaeta.</title>
        <authorList>
            <person name="Gumerov V.M."/>
            <person name="Mardanov A.V."/>
            <person name="Beletsky A.V."/>
            <person name="Prokofeva M.I."/>
            <person name="Bonch-Osmolovskaya E.A."/>
            <person name="Ravin N.V."/>
            <person name="Skryabin K.G."/>
        </authorList>
    </citation>
    <scope>NUCLEOTIDE SEQUENCE [LARGE SCALE GENOMIC DNA]</scope>
    <source>
        <strain evidence="7 8">768-28</strain>
    </source>
</reference>
<dbReference type="GO" id="GO:0003983">
    <property type="term" value="F:UTP:glucose-1-phosphate uridylyltransferase activity"/>
    <property type="evidence" value="ECO:0007669"/>
    <property type="project" value="UniProtKB-EC"/>
</dbReference>
<dbReference type="RefSeq" id="WP_013604575.1">
    <property type="nucleotide sequence ID" value="NC_015151.1"/>
</dbReference>
<dbReference type="OrthoDB" id="15372at2157"/>
<proteinExistence type="inferred from homology"/>
<evidence type="ECO:0000256" key="2">
    <source>
        <dbReference type="ARBA" id="ARBA00012415"/>
    </source>
</evidence>
<evidence type="ECO:0000313" key="7">
    <source>
        <dbReference type="EMBL" id="ADY01413.1"/>
    </source>
</evidence>
<dbReference type="EC" id="2.7.7.9" evidence="2"/>
<dbReference type="STRING" id="985053.VMUT_1208"/>
<organism evidence="7 8">
    <name type="scientific">Vulcanisaeta moutnovskia (strain 768-28)</name>
    <dbReference type="NCBI Taxonomy" id="985053"/>
    <lineage>
        <taxon>Archaea</taxon>
        <taxon>Thermoproteota</taxon>
        <taxon>Thermoprotei</taxon>
        <taxon>Thermoproteales</taxon>
        <taxon>Thermoproteaceae</taxon>
        <taxon>Vulcanisaeta</taxon>
    </lineage>
</organism>
<keyword evidence="8" id="KW-1185">Reference proteome</keyword>
<dbReference type="GO" id="GO:0006011">
    <property type="term" value="P:UDP-alpha-D-glucose metabolic process"/>
    <property type="evidence" value="ECO:0007669"/>
    <property type="project" value="InterPro"/>
</dbReference>
<dbReference type="InterPro" id="IPR005771">
    <property type="entry name" value="GalU_uridylyltTrfase_bac/arc"/>
</dbReference>
<dbReference type="HOGENOM" id="CLU_029499_1_2_2"/>
<name>F0QYI0_VULM7</name>
<comment type="catalytic activity">
    <reaction evidence="5">
        <text>alpha-D-glucose 1-phosphate + UTP + H(+) = UDP-alpha-D-glucose + diphosphate</text>
        <dbReference type="Rhea" id="RHEA:19889"/>
        <dbReference type="ChEBI" id="CHEBI:15378"/>
        <dbReference type="ChEBI" id="CHEBI:33019"/>
        <dbReference type="ChEBI" id="CHEBI:46398"/>
        <dbReference type="ChEBI" id="CHEBI:58601"/>
        <dbReference type="ChEBI" id="CHEBI:58885"/>
        <dbReference type="EC" id="2.7.7.9"/>
    </reaction>
</comment>
<evidence type="ECO:0000256" key="3">
    <source>
        <dbReference type="ARBA" id="ARBA00022679"/>
    </source>
</evidence>
<dbReference type="Proteomes" id="UP000007485">
    <property type="component" value="Chromosome"/>
</dbReference>
<dbReference type="Pfam" id="PF00483">
    <property type="entry name" value="NTP_transferase"/>
    <property type="match status" value="1"/>
</dbReference>
<sequence length="263" mass="29652">MISKAVITAAGLGTRMRSMTLIMPKALLPLIRRNETPMLVPIIDLIIARLQEIGVTKFIIIIGRNGRPLIDYLMDKVFTDSLRVQISFTFQEKPLGFGDAVLKAEDFVSSEPFFVHADDGILTDGYSEGVKLYDELRPDALLFLRRVSNPSRYGIAIVRDEGSYNGYRLVRVLNVEEKPSNPKSNIAITAAYIFNRKIFDSLRLINTNRELELTYGIEGIINSGGEVYGLLLNDNSWLSVGDPESYFETINKTFNSNERTNIY</sequence>
<comment type="similarity">
    <text evidence="1">Belongs to the UDPGP type 2 family.</text>
</comment>
<accession>F0QYI0</accession>
<dbReference type="PANTHER" id="PTHR43197">
    <property type="entry name" value="UTP--GLUCOSE-1-PHOSPHATE URIDYLYLTRANSFERASE"/>
    <property type="match status" value="1"/>
</dbReference>
<dbReference type="KEGG" id="vmo:VMUT_1208"/>
<evidence type="ECO:0000256" key="1">
    <source>
        <dbReference type="ARBA" id="ARBA00006890"/>
    </source>
</evidence>
<dbReference type="PANTHER" id="PTHR43197:SF1">
    <property type="entry name" value="UTP--GLUCOSE-1-PHOSPHATE URIDYLYLTRANSFERASE"/>
    <property type="match status" value="1"/>
</dbReference>
<protein>
    <recommendedName>
        <fullName evidence="2">UTP--glucose-1-phosphate uridylyltransferase</fullName>
        <ecNumber evidence="2">2.7.7.9</ecNumber>
    </recommendedName>
</protein>
<dbReference type="GeneID" id="10288860"/>